<gene>
    <name evidence="1" type="ORF">GCM10022419_105260</name>
</gene>
<dbReference type="EMBL" id="BAABDQ010000039">
    <property type="protein sequence ID" value="GAA3603685.1"/>
    <property type="molecule type" value="Genomic_DNA"/>
</dbReference>
<protein>
    <submittedName>
        <fullName evidence="1">Uncharacterized protein</fullName>
    </submittedName>
</protein>
<sequence length="53" mass="5755">MDEEAAELPVADLATRTAALSVDLRRVGDQYLASGPDSEWIDAMLDHLASLVR</sequence>
<proteinExistence type="predicted"/>
<dbReference type="RefSeq" id="WP_345573894.1">
    <property type="nucleotide sequence ID" value="NZ_BAABDQ010000039.1"/>
</dbReference>
<reference evidence="2" key="1">
    <citation type="journal article" date="2019" name="Int. J. Syst. Evol. Microbiol.">
        <title>The Global Catalogue of Microorganisms (GCM) 10K type strain sequencing project: providing services to taxonomists for standard genome sequencing and annotation.</title>
        <authorList>
            <consortium name="The Broad Institute Genomics Platform"/>
            <consortium name="The Broad Institute Genome Sequencing Center for Infectious Disease"/>
            <person name="Wu L."/>
            <person name="Ma J."/>
        </authorList>
    </citation>
    <scope>NUCLEOTIDE SEQUENCE [LARGE SCALE GENOMIC DNA]</scope>
    <source>
        <strain evidence="2">JCM 17326</strain>
    </source>
</reference>
<evidence type="ECO:0000313" key="1">
    <source>
        <dbReference type="EMBL" id="GAA3603685.1"/>
    </source>
</evidence>
<comment type="caution">
    <text evidence="1">The sequence shown here is derived from an EMBL/GenBank/DDBJ whole genome shotgun (WGS) entry which is preliminary data.</text>
</comment>
<accession>A0ABP6ZC73</accession>
<organism evidence="1 2">
    <name type="scientific">Nonomuraea rosea</name>
    <dbReference type="NCBI Taxonomy" id="638574"/>
    <lineage>
        <taxon>Bacteria</taxon>
        <taxon>Bacillati</taxon>
        <taxon>Actinomycetota</taxon>
        <taxon>Actinomycetes</taxon>
        <taxon>Streptosporangiales</taxon>
        <taxon>Streptosporangiaceae</taxon>
        <taxon>Nonomuraea</taxon>
    </lineage>
</organism>
<keyword evidence="2" id="KW-1185">Reference proteome</keyword>
<name>A0ABP6ZC73_9ACTN</name>
<evidence type="ECO:0000313" key="2">
    <source>
        <dbReference type="Proteomes" id="UP001500630"/>
    </source>
</evidence>
<dbReference type="Proteomes" id="UP001500630">
    <property type="component" value="Unassembled WGS sequence"/>
</dbReference>